<dbReference type="AlphaFoldDB" id="A0A2W1L7F6"/>
<keyword evidence="14" id="KW-1185">Reference proteome</keyword>
<evidence type="ECO:0000259" key="12">
    <source>
        <dbReference type="Pfam" id="PF00535"/>
    </source>
</evidence>
<dbReference type="EMBL" id="QKRB01000054">
    <property type="protein sequence ID" value="PZD94080.1"/>
    <property type="molecule type" value="Genomic_DNA"/>
</dbReference>
<dbReference type="GO" id="GO:0016757">
    <property type="term" value="F:glycosyltransferase activity"/>
    <property type="evidence" value="ECO:0007669"/>
    <property type="project" value="UniProtKB-KW"/>
</dbReference>
<comment type="caution">
    <text evidence="13">The sequence shown here is derived from an EMBL/GenBank/DDBJ whole genome shotgun (WGS) entry which is preliminary data.</text>
</comment>
<dbReference type="GO" id="GO:0016117">
    <property type="term" value="P:carotenoid biosynthetic process"/>
    <property type="evidence" value="ECO:0007669"/>
    <property type="project" value="UniProtKB-KW"/>
</dbReference>
<feature type="transmembrane region" description="Helical" evidence="11">
    <location>
        <begin position="310"/>
        <end position="329"/>
    </location>
</feature>
<keyword evidence="3" id="KW-0328">Glycosyltransferase</keyword>
<accession>A0A2W1L7F6</accession>
<dbReference type="PANTHER" id="PTHR43646">
    <property type="entry name" value="GLYCOSYLTRANSFERASE"/>
    <property type="match status" value="1"/>
</dbReference>
<keyword evidence="6 11" id="KW-0472">Membrane</keyword>
<evidence type="ECO:0000256" key="2">
    <source>
        <dbReference type="ARBA" id="ARBA00022475"/>
    </source>
</evidence>
<comment type="pathway">
    <text evidence="8">Carotenoid biosynthesis; staphyloxanthin biosynthesis; staphyloxanthin from farnesyl diphosphate: step 4/5.</text>
</comment>
<keyword evidence="11" id="KW-1133">Transmembrane helix</keyword>
<dbReference type="InterPro" id="IPR001173">
    <property type="entry name" value="Glyco_trans_2-like"/>
</dbReference>
<evidence type="ECO:0000256" key="10">
    <source>
        <dbReference type="ARBA" id="ARBA00040345"/>
    </source>
</evidence>
<evidence type="ECO:0000256" key="6">
    <source>
        <dbReference type="ARBA" id="ARBA00023136"/>
    </source>
</evidence>
<gene>
    <name evidence="13" type="ORF">DNH61_19160</name>
</gene>
<evidence type="ECO:0000256" key="3">
    <source>
        <dbReference type="ARBA" id="ARBA00022676"/>
    </source>
</evidence>
<comment type="subcellular location">
    <subcellularLocation>
        <location evidence="1">Cell membrane</location>
    </subcellularLocation>
</comment>
<feature type="transmembrane region" description="Helical" evidence="11">
    <location>
        <begin position="285"/>
        <end position="304"/>
    </location>
</feature>
<evidence type="ECO:0000256" key="8">
    <source>
        <dbReference type="ARBA" id="ARBA00037904"/>
    </source>
</evidence>
<dbReference type="PANTHER" id="PTHR43646:SF2">
    <property type="entry name" value="GLYCOSYLTRANSFERASE 2-LIKE DOMAIN-CONTAINING PROTEIN"/>
    <property type="match status" value="1"/>
</dbReference>
<organism evidence="13 14">
    <name type="scientific">Paenibacillus sambharensis</name>
    <dbReference type="NCBI Taxonomy" id="1803190"/>
    <lineage>
        <taxon>Bacteria</taxon>
        <taxon>Bacillati</taxon>
        <taxon>Bacillota</taxon>
        <taxon>Bacilli</taxon>
        <taxon>Bacillales</taxon>
        <taxon>Paenibacillaceae</taxon>
        <taxon>Paenibacillus</taxon>
    </lineage>
</organism>
<sequence length="379" mass="41323">MEIVLWVIAAVLLLQLIFALWNVRQLPAFAKHGVSAEQLPGETPRLSVLIPARNEEKRLPGCLESLIAADPELKDIEILVLDDRSDDGTARVARSYAAKDARIRLLDGMQLPAGWAGKCHACMQLAGQASGNWLLFMDADARVERGALSRAAAAAEHAGSGMITGFPYQETGSWLERLVVPMMGFTIACHLPIRLIADSQSPMFAAAHGAWIMLDTKLYHSIGGHASIRDELVDDMALAKCVKRAGGKLLLTDVRGIVRMRMYSNAGEVWSGFRKNVFAGLGRRSLLLFMIMLLYSLLYLMPAVCLAVSPWNGPLLLPALAGFTAAMLIKRTADRMQGQPVWLCLLYPASIAAVLAIAASSWGAHISGKGYNWKGRVYR</sequence>
<dbReference type="InterPro" id="IPR029044">
    <property type="entry name" value="Nucleotide-diphossugar_trans"/>
</dbReference>
<dbReference type="Pfam" id="PF00535">
    <property type="entry name" value="Glycos_transf_2"/>
    <property type="match status" value="1"/>
</dbReference>
<evidence type="ECO:0000256" key="1">
    <source>
        <dbReference type="ARBA" id="ARBA00004236"/>
    </source>
</evidence>
<dbReference type="OrthoDB" id="9800276at2"/>
<evidence type="ECO:0000256" key="9">
    <source>
        <dbReference type="ARBA" id="ARBA00038120"/>
    </source>
</evidence>
<evidence type="ECO:0000313" key="14">
    <source>
        <dbReference type="Proteomes" id="UP000249522"/>
    </source>
</evidence>
<reference evidence="13 14" key="1">
    <citation type="submission" date="2018-06" db="EMBL/GenBank/DDBJ databases">
        <title>Paenibacillus imtechensis sp. nov.</title>
        <authorList>
            <person name="Pinnaka A.K."/>
            <person name="Singh H."/>
            <person name="Kaur M."/>
        </authorList>
    </citation>
    <scope>NUCLEOTIDE SEQUENCE [LARGE SCALE GENOMIC DNA]</scope>
    <source>
        <strain evidence="13 14">SMB1</strain>
    </source>
</reference>
<keyword evidence="5" id="KW-0125">Carotenoid biosynthesis</keyword>
<protein>
    <recommendedName>
        <fullName evidence="10">4,4'-diaponeurosporenoate glycosyltransferase</fullName>
    </recommendedName>
</protein>
<keyword evidence="4" id="KW-0808">Transferase</keyword>
<comment type="similarity">
    <text evidence="9">Belongs to the glycosyltransferase 2 family. CrtQ subfamily.</text>
</comment>
<comment type="function">
    <text evidence="7">Catalyzes the glycosylation of 4,4'-diaponeurosporenoate, i.e. the esterification of glucose at the C1'' position with the carboxyl group of 4,4'-diaponeurosporenic acid, to form glycosyl-4,4'-diaponeurosporenoate. This is a step in the biosynthesis of staphyloxanthin, an orange pigment present in most staphylococci strains.</text>
</comment>
<dbReference type="Proteomes" id="UP000249522">
    <property type="component" value="Unassembled WGS sequence"/>
</dbReference>
<keyword evidence="2" id="KW-1003">Cell membrane</keyword>
<feature type="transmembrane region" description="Helical" evidence="11">
    <location>
        <begin position="341"/>
        <end position="364"/>
    </location>
</feature>
<dbReference type="SUPFAM" id="SSF53448">
    <property type="entry name" value="Nucleotide-diphospho-sugar transferases"/>
    <property type="match status" value="1"/>
</dbReference>
<feature type="domain" description="Glycosyltransferase 2-like" evidence="12">
    <location>
        <begin position="47"/>
        <end position="179"/>
    </location>
</feature>
<evidence type="ECO:0000313" key="13">
    <source>
        <dbReference type="EMBL" id="PZD94080.1"/>
    </source>
</evidence>
<proteinExistence type="inferred from homology"/>
<evidence type="ECO:0000256" key="7">
    <source>
        <dbReference type="ARBA" id="ARBA00037281"/>
    </source>
</evidence>
<dbReference type="RefSeq" id="WP_111148414.1">
    <property type="nucleotide sequence ID" value="NZ_QKRB01000054.1"/>
</dbReference>
<evidence type="ECO:0000256" key="5">
    <source>
        <dbReference type="ARBA" id="ARBA00022746"/>
    </source>
</evidence>
<name>A0A2W1L7F6_9BACL</name>
<dbReference type="CDD" id="cd00761">
    <property type="entry name" value="Glyco_tranf_GTA_type"/>
    <property type="match status" value="1"/>
</dbReference>
<keyword evidence="11" id="KW-0812">Transmembrane</keyword>
<evidence type="ECO:0000256" key="4">
    <source>
        <dbReference type="ARBA" id="ARBA00022679"/>
    </source>
</evidence>
<dbReference type="Gene3D" id="3.90.550.10">
    <property type="entry name" value="Spore Coat Polysaccharide Biosynthesis Protein SpsA, Chain A"/>
    <property type="match status" value="1"/>
</dbReference>
<dbReference type="GO" id="GO:0005886">
    <property type="term" value="C:plasma membrane"/>
    <property type="evidence" value="ECO:0007669"/>
    <property type="project" value="UniProtKB-SubCell"/>
</dbReference>
<evidence type="ECO:0000256" key="11">
    <source>
        <dbReference type="SAM" id="Phobius"/>
    </source>
</evidence>